<comment type="caution">
    <text evidence="4">The sequence shown here is derived from an EMBL/GenBank/DDBJ whole genome shotgun (WGS) entry which is preliminary data.</text>
</comment>
<evidence type="ECO:0000313" key="5">
    <source>
        <dbReference type="Proteomes" id="UP001501337"/>
    </source>
</evidence>
<evidence type="ECO:0000256" key="1">
    <source>
        <dbReference type="ARBA" id="ARBA00022729"/>
    </source>
</evidence>
<gene>
    <name evidence="4" type="ORF">GCM10022278_26700</name>
</gene>
<keyword evidence="1" id="KW-0732">Signal</keyword>
<dbReference type="Gene3D" id="1.50.10.100">
    <property type="entry name" value="Chondroitin AC/alginate lyase"/>
    <property type="match status" value="1"/>
</dbReference>
<dbReference type="InterPro" id="IPR008397">
    <property type="entry name" value="Alginate_lyase_dom"/>
</dbReference>
<reference evidence="5" key="1">
    <citation type="journal article" date="2019" name="Int. J. Syst. Evol. Microbiol.">
        <title>The Global Catalogue of Microorganisms (GCM) 10K type strain sequencing project: providing services to taxonomists for standard genome sequencing and annotation.</title>
        <authorList>
            <consortium name="The Broad Institute Genomics Platform"/>
            <consortium name="The Broad Institute Genome Sequencing Center for Infectious Disease"/>
            <person name="Wu L."/>
            <person name="Ma J."/>
        </authorList>
    </citation>
    <scope>NUCLEOTIDE SEQUENCE [LARGE SCALE GENOMIC DNA]</scope>
    <source>
        <strain evidence="5">JCM 17555</strain>
    </source>
</reference>
<evidence type="ECO:0000313" key="4">
    <source>
        <dbReference type="EMBL" id="GAA3967603.1"/>
    </source>
</evidence>
<evidence type="ECO:0000256" key="2">
    <source>
        <dbReference type="ARBA" id="ARBA00023239"/>
    </source>
</evidence>
<feature type="domain" description="Alginate lyase" evidence="3">
    <location>
        <begin position="11"/>
        <end position="248"/>
    </location>
</feature>
<protein>
    <recommendedName>
        <fullName evidence="3">Alginate lyase domain-containing protein</fullName>
    </recommendedName>
</protein>
<keyword evidence="5" id="KW-1185">Reference proteome</keyword>
<organism evidence="4 5">
    <name type="scientific">Allohahella marinimesophila</name>
    <dbReference type="NCBI Taxonomy" id="1054972"/>
    <lineage>
        <taxon>Bacteria</taxon>
        <taxon>Pseudomonadati</taxon>
        <taxon>Pseudomonadota</taxon>
        <taxon>Gammaproteobacteria</taxon>
        <taxon>Oceanospirillales</taxon>
        <taxon>Hahellaceae</taxon>
        <taxon>Allohahella</taxon>
    </lineage>
</organism>
<evidence type="ECO:0000259" key="3">
    <source>
        <dbReference type="Pfam" id="PF05426"/>
    </source>
</evidence>
<sequence>MTPFVDALDVDSKYSTSDATRSTLGTVDSLSVATRDYLGEYAASIVFFADYHDQRAGTSAGRVGLDCMNVWLDKWASANAMLTEDSTPTGQAVRVWTIASIASAILKTQGREPGALKMSEQTIQWLQRLAERVVADYEHRFTSKGSRMNNHDYWGAWAVASVSAATGSGTSVPYAYRVFDHAMQNAAWDSRTGTYYLPNETGRGNLGLHYTQFALAPLAMLSEYLPKLGYTVHHQQSQIMDSLATSALEAFLNKSAYRHLFTTTQKQPSADSFTWARVYHSNNPANKAAANIMGRYSKYLTSHSKIGGELSRLYP</sequence>
<dbReference type="Pfam" id="PF05426">
    <property type="entry name" value="Alginate_lyase"/>
    <property type="match status" value="1"/>
</dbReference>
<dbReference type="Proteomes" id="UP001501337">
    <property type="component" value="Unassembled WGS sequence"/>
</dbReference>
<accession>A0ABP7PLD5</accession>
<dbReference type="EMBL" id="BAABBO010000011">
    <property type="protein sequence ID" value="GAA3967603.1"/>
    <property type="molecule type" value="Genomic_DNA"/>
</dbReference>
<dbReference type="SUPFAM" id="SSF48230">
    <property type="entry name" value="Chondroitin AC/alginate lyase"/>
    <property type="match status" value="1"/>
</dbReference>
<proteinExistence type="predicted"/>
<keyword evidence="2" id="KW-0456">Lyase</keyword>
<name>A0ABP7PLD5_9GAMM</name>
<dbReference type="InterPro" id="IPR008929">
    <property type="entry name" value="Chondroitin_lyas"/>
</dbReference>